<proteinExistence type="predicted"/>
<accession>A0A8J6KFF8</accession>
<gene>
    <name evidence="1" type="ORF">GDO78_000445</name>
</gene>
<organism evidence="1 2">
    <name type="scientific">Eleutherodactylus coqui</name>
    <name type="common">Puerto Rican coqui</name>
    <dbReference type="NCBI Taxonomy" id="57060"/>
    <lineage>
        <taxon>Eukaryota</taxon>
        <taxon>Metazoa</taxon>
        <taxon>Chordata</taxon>
        <taxon>Craniata</taxon>
        <taxon>Vertebrata</taxon>
        <taxon>Euteleostomi</taxon>
        <taxon>Amphibia</taxon>
        <taxon>Batrachia</taxon>
        <taxon>Anura</taxon>
        <taxon>Neobatrachia</taxon>
        <taxon>Hyloidea</taxon>
        <taxon>Eleutherodactylidae</taxon>
        <taxon>Eleutherodactylinae</taxon>
        <taxon>Eleutherodactylus</taxon>
        <taxon>Eleutherodactylus</taxon>
    </lineage>
</organism>
<evidence type="ECO:0000313" key="1">
    <source>
        <dbReference type="EMBL" id="KAG9491943.1"/>
    </source>
</evidence>
<sequence>MCGWWLIAGTGHGLQRSPPLRCQSVQQLPYFIIHLIYIYNFSFSPHFVRFQLSVFLPRIWFMFCQP</sequence>
<comment type="caution">
    <text evidence="1">The sequence shown here is derived from an EMBL/GenBank/DDBJ whole genome shotgun (WGS) entry which is preliminary data.</text>
</comment>
<name>A0A8J6KFF8_ELECQ</name>
<reference evidence="1" key="1">
    <citation type="thesis" date="2020" institute="ProQuest LLC" country="789 East Eisenhower Parkway, Ann Arbor, MI, USA">
        <title>Comparative Genomics and Chromosome Evolution.</title>
        <authorList>
            <person name="Mudd A.B."/>
        </authorList>
    </citation>
    <scope>NUCLEOTIDE SEQUENCE</scope>
    <source>
        <strain evidence="1">HN-11 Male</strain>
        <tissue evidence="1">Kidney and liver</tissue>
    </source>
</reference>
<dbReference type="AlphaFoldDB" id="A0A8J6KFF8"/>
<evidence type="ECO:0000313" key="2">
    <source>
        <dbReference type="Proteomes" id="UP000770717"/>
    </source>
</evidence>
<keyword evidence="2" id="KW-1185">Reference proteome</keyword>
<dbReference type="Proteomes" id="UP000770717">
    <property type="component" value="Unassembled WGS sequence"/>
</dbReference>
<dbReference type="EMBL" id="WNTK01000001">
    <property type="protein sequence ID" value="KAG9491943.1"/>
    <property type="molecule type" value="Genomic_DNA"/>
</dbReference>
<protein>
    <submittedName>
        <fullName evidence="1">Uncharacterized protein</fullName>
    </submittedName>
</protein>